<keyword evidence="1" id="KW-0812">Transmembrane</keyword>
<keyword evidence="3" id="KW-1185">Reference proteome</keyword>
<protein>
    <submittedName>
        <fullName evidence="2">Uncharacterized protein</fullName>
    </submittedName>
</protein>
<name>U2QXN3_EUBRA</name>
<dbReference type="PATRIC" id="fig|1256908.3.peg.2228"/>
<proteinExistence type="predicted"/>
<feature type="transmembrane region" description="Helical" evidence="1">
    <location>
        <begin position="44"/>
        <end position="69"/>
    </location>
</feature>
<keyword evidence="1" id="KW-0472">Membrane</keyword>
<dbReference type="eggNOG" id="ENOG5033DGR">
    <property type="taxonomic scope" value="Bacteria"/>
</dbReference>
<dbReference type="HOGENOM" id="CLU_171718_0_0_9"/>
<evidence type="ECO:0000313" key="3">
    <source>
        <dbReference type="Proteomes" id="UP000016608"/>
    </source>
</evidence>
<dbReference type="AlphaFoldDB" id="U2QXN3"/>
<evidence type="ECO:0000313" key="2">
    <source>
        <dbReference type="EMBL" id="ERK43482.1"/>
    </source>
</evidence>
<sequence>MLYFLTEKKQKGAYKNMSQAKVDRYKEEKKNRKQTIKKEKRNRVLGRTLGVVIAAAIVCWIGFSGYSYYQEKKPMTKTELSMTALNEYMSNLSSTDSATE</sequence>
<evidence type="ECO:0000256" key="1">
    <source>
        <dbReference type="SAM" id="Phobius"/>
    </source>
</evidence>
<dbReference type="Proteomes" id="UP000016608">
    <property type="component" value="Unassembled WGS sequence"/>
</dbReference>
<keyword evidence="1" id="KW-1133">Transmembrane helix</keyword>
<reference evidence="2 3" key="1">
    <citation type="submission" date="2013-06" db="EMBL/GenBank/DDBJ databases">
        <authorList>
            <person name="Weinstock G."/>
            <person name="Sodergren E."/>
            <person name="Lobos E.A."/>
            <person name="Fulton L."/>
            <person name="Fulton R."/>
            <person name="Courtney L."/>
            <person name="Fronick C."/>
            <person name="O'Laughlin M."/>
            <person name="Godfrey J."/>
            <person name="Wilson R.M."/>
            <person name="Miner T."/>
            <person name="Farmer C."/>
            <person name="Delehaunty K."/>
            <person name="Cordes M."/>
            <person name="Minx P."/>
            <person name="Tomlinson C."/>
            <person name="Chen J."/>
            <person name="Wollam A."/>
            <person name="Pepin K.H."/>
            <person name="Bhonagiri V."/>
            <person name="Zhang X."/>
            <person name="Warren W."/>
            <person name="Mitreva M."/>
            <person name="Mardis E.R."/>
            <person name="Wilson R.K."/>
        </authorList>
    </citation>
    <scope>NUCLEOTIDE SEQUENCE [LARGE SCALE GENOMIC DNA]</scope>
    <source>
        <strain evidence="2 3">ATCC 29099</strain>
    </source>
</reference>
<organism evidence="2 3">
    <name type="scientific">Eubacterium ramulus ATCC 29099</name>
    <dbReference type="NCBI Taxonomy" id="1256908"/>
    <lineage>
        <taxon>Bacteria</taxon>
        <taxon>Bacillati</taxon>
        <taxon>Bacillota</taxon>
        <taxon>Clostridia</taxon>
        <taxon>Eubacteriales</taxon>
        <taxon>Eubacteriaceae</taxon>
        <taxon>Eubacterium</taxon>
    </lineage>
</organism>
<accession>U2QXN3</accession>
<comment type="caution">
    <text evidence="2">The sequence shown here is derived from an EMBL/GenBank/DDBJ whole genome shotgun (WGS) entry which is preliminary data.</text>
</comment>
<gene>
    <name evidence="2" type="ORF">HMPREF0373_02422</name>
</gene>
<dbReference type="EMBL" id="AWVJ01000146">
    <property type="protein sequence ID" value="ERK43482.1"/>
    <property type="molecule type" value="Genomic_DNA"/>
</dbReference>